<dbReference type="AlphaFoldDB" id="A0A1C7Z3T7"/>
<organism evidence="1 2">
    <name type="scientific">Pseudomonas syringae</name>
    <dbReference type="NCBI Taxonomy" id="317"/>
    <lineage>
        <taxon>Bacteria</taxon>
        <taxon>Pseudomonadati</taxon>
        <taxon>Pseudomonadota</taxon>
        <taxon>Gammaproteobacteria</taxon>
        <taxon>Pseudomonadales</taxon>
        <taxon>Pseudomonadaceae</taxon>
        <taxon>Pseudomonas</taxon>
    </lineage>
</organism>
<sequence>MIGAVSSQTICTYVISTIGSLAICTNMVGTVSSQTICTYVISAIGSLTILTHSVSTISSQTICTYVISAISSLRVVSRVGVRRTAFSDNGGIEQVAGIDGRKSESA</sequence>
<proteinExistence type="predicted"/>
<comment type="caution">
    <text evidence="1">The sequence shown here is derived from an EMBL/GenBank/DDBJ whole genome shotgun (WGS) entry which is preliminary data.</text>
</comment>
<evidence type="ECO:0000313" key="2">
    <source>
        <dbReference type="Proteomes" id="UP000093104"/>
    </source>
</evidence>
<dbReference type="Proteomes" id="UP000093104">
    <property type="component" value="Unassembled WGS sequence"/>
</dbReference>
<evidence type="ECO:0000313" key="1">
    <source>
        <dbReference type="EMBL" id="OCR23627.1"/>
    </source>
</evidence>
<protein>
    <submittedName>
        <fullName evidence="1">Uncharacterized protein</fullName>
    </submittedName>
</protein>
<accession>A0A1C7Z3T7</accession>
<reference evidence="1 2" key="1">
    <citation type="submission" date="2015-07" db="EMBL/GenBank/DDBJ databases">
        <title>Draft genome sequence of a diazotrophic, plant growth-promoting rhizobacterium of the Pseudomonas syringae complex.</title>
        <authorList>
            <person name="Patten C.L."/>
            <person name="Jeong H."/>
        </authorList>
    </citation>
    <scope>NUCLEOTIDE SEQUENCE [LARGE SCALE GENOMIC DNA]</scope>
    <source>
        <strain evidence="1 2">GR12-2</strain>
    </source>
</reference>
<dbReference type="EMBL" id="LGSI01000051">
    <property type="protein sequence ID" value="OCR23627.1"/>
    <property type="molecule type" value="Genomic_DNA"/>
</dbReference>
<name>A0A1C7Z3T7_PSESX</name>
<gene>
    <name evidence="1" type="ORF">AFK24_17605</name>
</gene>